<dbReference type="PROSITE" id="PS51257">
    <property type="entry name" value="PROKAR_LIPOPROTEIN"/>
    <property type="match status" value="1"/>
</dbReference>
<feature type="domain" description="Disulphide bond isomerase DsbC/G N-terminal" evidence="8">
    <location>
        <begin position="28"/>
        <end position="93"/>
    </location>
</feature>
<dbReference type="InterPro" id="IPR036249">
    <property type="entry name" value="Thioredoxin-like_sf"/>
</dbReference>
<dbReference type="InterPro" id="IPR012336">
    <property type="entry name" value="Thioredoxin-like_fold"/>
</dbReference>
<evidence type="ECO:0000256" key="2">
    <source>
        <dbReference type="ARBA" id="ARBA00009813"/>
    </source>
</evidence>
<feature type="signal peptide" evidence="7">
    <location>
        <begin position="1"/>
        <end position="24"/>
    </location>
</feature>
<feature type="domain" description="Thioredoxin-like fold" evidence="9">
    <location>
        <begin position="121"/>
        <end position="232"/>
    </location>
</feature>
<dbReference type="Pfam" id="PF10411">
    <property type="entry name" value="DsbC_N"/>
    <property type="match status" value="1"/>
</dbReference>
<keyword evidence="5" id="KW-1015">Disulfide bond</keyword>
<evidence type="ECO:0000256" key="3">
    <source>
        <dbReference type="ARBA" id="ARBA00022729"/>
    </source>
</evidence>
<dbReference type="Pfam" id="PF13098">
    <property type="entry name" value="Thioredoxin_2"/>
    <property type="match status" value="1"/>
</dbReference>
<keyword evidence="3 7" id="KW-0732">Signal</keyword>
<evidence type="ECO:0000256" key="7">
    <source>
        <dbReference type="SAM" id="SignalP"/>
    </source>
</evidence>
<name>A0A7C4XSA9_9BACT</name>
<sequence length="252" mass="27932">MQNVVRSLLVSLLAVFLFAVSACAQSQANQPDTKVVQEQLSKTFPNFKVSEVNATDIPGIYEVIGESGQILYYSPKGYLLFGEIWTVAGKSITGERMQAIQSKKVQEILNSIPLDKAVKLGNGSKTVIEISDPTCPYCRMASKKIDEYKNVTRYVFFMPIHGENSIKEISHILCSKDPEKAYHEAYSGKLDSQVKTMNITNECKAKMDKILAEHQSLAQKLNVRGTPFFIIDKTPVPGANIPLIENLLKGGE</sequence>
<evidence type="ECO:0000256" key="6">
    <source>
        <dbReference type="ARBA" id="ARBA00023284"/>
    </source>
</evidence>
<reference evidence="10" key="1">
    <citation type="journal article" date="2020" name="mSystems">
        <title>Genome- and Community-Level Interaction Insights into Carbon Utilization and Element Cycling Functions of Hydrothermarchaeota in Hydrothermal Sediment.</title>
        <authorList>
            <person name="Zhou Z."/>
            <person name="Liu Y."/>
            <person name="Xu W."/>
            <person name="Pan J."/>
            <person name="Luo Z.H."/>
            <person name="Li M."/>
        </authorList>
    </citation>
    <scope>NUCLEOTIDE SEQUENCE [LARGE SCALE GENOMIC DNA]</scope>
    <source>
        <strain evidence="10">SpSt-794</strain>
    </source>
</reference>
<dbReference type="InterPro" id="IPR051470">
    <property type="entry name" value="Thiol:disulfide_interchange"/>
</dbReference>
<dbReference type="PANTHER" id="PTHR35272">
    <property type="entry name" value="THIOL:DISULFIDE INTERCHANGE PROTEIN DSBC-RELATED"/>
    <property type="match status" value="1"/>
</dbReference>
<accession>A0A7C4XSA9</accession>
<evidence type="ECO:0000256" key="1">
    <source>
        <dbReference type="ARBA" id="ARBA00004418"/>
    </source>
</evidence>
<dbReference type="PANTHER" id="PTHR35272:SF3">
    <property type="entry name" value="THIOL:DISULFIDE INTERCHANGE PROTEIN DSBC"/>
    <property type="match status" value="1"/>
</dbReference>
<gene>
    <name evidence="10" type="ORF">ENV82_01025</name>
</gene>
<evidence type="ECO:0000313" key="10">
    <source>
        <dbReference type="EMBL" id="HGW60016.1"/>
    </source>
</evidence>
<dbReference type="SUPFAM" id="SSF52833">
    <property type="entry name" value="Thioredoxin-like"/>
    <property type="match status" value="1"/>
</dbReference>
<protein>
    <submittedName>
        <fullName evidence="10">DsbC family protein</fullName>
    </submittedName>
</protein>
<proteinExistence type="inferred from homology"/>
<dbReference type="Gene3D" id="3.10.450.70">
    <property type="entry name" value="Disulphide bond isomerase, DsbC/G, N-terminal"/>
    <property type="match status" value="1"/>
</dbReference>
<dbReference type="InterPro" id="IPR009094">
    <property type="entry name" value="DiS-bond_isomerase_DsbC/G_N_sf"/>
</dbReference>
<comment type="subcellular location">
    <subcellularLocation>
        <location evidence="1">Periplasm</location>
    </subcellularLocation>
</comment>
<dbReference type="CDD" id="cd03020">
    <property type="entry name" value="DsbA_DsbC_DsbG"/>
    <property type="match status" value="1"/>
</dbReference>
<feature type="chain" id="PRO_5027618386" evidence="7">
    <location>
        <begin position="25"/>
        <end position="252"/>
    </location>
</feature>
<comment type="caution">
    <text evidence="10">The sequence shown here is derived from an EMBL/GenBank/DDBJ whole genome shotgun (WGS) entry which is preliminary data.</text>
</comment>
<evidence type="ECO:0000259" key="9">
    <source>
        <dbReference type="Pfam" id="PF13098"/>
    </source>
</evidence>
<keyword evidence="6" id="KW-0676">Redox-active center</keyword>
<dbReference type="Gene3D" id="3.40.30.10">
    <property type="entry name" value="Glutaredoxin"/>
    <property type="match status" value="1"/>
</dbReference>
<evidence type="ECO:0000256" key="4">
    <source>
        <dbReference type="ARBA" id="ARBA00022764"/>
    </source>
</evidence>
<keyword evidence="4" id="KW-0574">Periplasm</keyword>
<dbReference type="EMBL" id="DTHV01000030">
    <property type="protein sequence ID" value="HGW60016.1"/>
    <property type="molecule type" value="Genomic_DNA"/>
</dbReference>
<evidence type="ECO:0000256" key="5">
    <source>
        <dbReference type="ARBA" id="ARBA00023157"/>
    </source>
</evidence>
<dbReference type="SUPFAM" id="SSF54423">
    <property type="entry name" value="DsbC/DsbG N-terminal domain-like"/>
    <property type="match status" value="1"/>
</dbReference>
<dbReference type="AlphaFoldDB" id="A0A7C4XSA9"/>
<evidence type="ECO:0000259" key="8">
    <source>
        <dbReference type="Pfam" id="PF10411"/>
    </source>
</evidence>
<organism evidence="10">
    <name type="scientific">Caldisericum exile</name>
    <dbReference type="NCBI Taxonomy" id="693075"/>
    <lineage>
        <taxon>Bacteria</taxon>
        <taxon>Pseudomonadati</taxon>
        <taxon>Caldisericota/Cryosericota group</taxon>
        <taxon>Caldisericota</taxon>
        <taxon>Caldisericia</taxon>
        <taxon>Caldisericales</taxon>
        <taxon>Caldisericaceae</taxon>
        <taxon>Caldisericum</taxon>
    </lineage>
</organism>
<dbReference type="InterPro" id="IPR018950">
    <property type="entry name" value="DiS-bond_isomerase_DsbC/G_N"/>
</dbReference>
<comment type="similarity">
    <text evidence="2">Belongs to the thioredoxin family. DsbC subfamily.</text>
</comment>
<dbReference type="InterPro" id="IPR033954">
    <property type="entry name" value="DiS-bond_Isoase_DsbC/G"/>
</dbReference>
<dbReference type="GO" id="GO:0042597">
    <property type="term" value="C:periplasmic space"/>
    <property type="evidence" value="ECO:0007669"/>
    <property type="project" value="UniProtKB-SubCell"/>
</dbReference>